<evidence type="ECO:0000313" key="5">
    <source>
        <dbReference type="Proteomes" id="UP000240572"/>
    </source>
</evidence>
<protein>
    <submittedName>
        <fullName evidence="4">LytTR family two component transcriptional regulator</fullName>
    </submittedName>
</protein>
<dbReference type="InterPro" id="IPR007492">
    <property type="entry name" value="LytTR_DNA-bd_dom"/>
</dbReference>
<dbReference type="SMART" id="SM00850">
    <property type="entry name" value="LytTR"/>
    <property type="match status" value="1"/>
</dbReference>
<dbReference type="PROSITE" id="PS50110">
    <property type="entry name" value="RESPONSE_REGULATORY"/>
    <property type="match status" value="1"/>
</dbReference>
<dbReference type="Gene3D" id="2.40.50.1020">
    <property type="entry name" value="LytTr DNA-binding domain"/>
    <property type="match status" value="1"/>
</dbReference>
<dbReference type="InterPro" id="IPR011006">
    <property type="entry name" value="CheY-like_superfamily"/>
</dbReference>
<keyword evidence="1" id="KW-0597">Phosphoprotein</keyword>
<feature type="domain" description="Response regulatory" evidence="2">
    <location>
        <begin position="4"/>
        <end position="117"/>
    </location>
</feature>
<name>A0A2P8D5F7_9BACT</name>
<proteinExistence type="predicted"/>
<dbReference type="InterPro" id="IPR046947">
    <property type="entry name" value="LytR-like"/>
</dbReference>
<dbReference type="Pfam" id="PF04397">
    <property type="entry name" value="LytTR"/>
    <property type="match status" value="1"/>
</dbReference>
<dbReference type="PANTHER" id="PTHR37299:SF1">
    <property type="entry name" value="STAGE 0 SPORULATION PROTEIN A HOMOLOG"/>
    <property type="match status" value="1"/>
</dbReference>
<accession>A0A2P8D5F7</accession>
<keyword evidence="5" id="KW-1185">Reference proteome</keyword>
<feature type="modified residue" description="4-aspartylphosphate" evidence="1">
    <location>
        <position position="56"/>
    </location>
</feature>
<feature type="domain" description="HTH LytTR-type" evidence="3">
    <location>
        <begin position="144"/>
        <end position="247"/>
    </location>
</feature>
<comment type="caution">
    <text evidence="4">The sequence shown here is derived from an EMBL/GenBank/DDBJ whole genome shotgun (WGS) entry which is preliminary data.</text>
</comment>
<evidence type="ECO:0000259" key="2">
    <source>
        <dbReference type="PROSITE" id="PS50110"/>
    </source>
</evidence>
<dbReference type="SMART" id="SM00448">
    <property type="entry name" value="REC"/>
    <property type="match status" value="1"/>
</dbReference>
<dbReference type="AlphaFoldDB" id="A0A2P8D5F7"/>
<organism evidence="4 5">
    <name type="scientific">Taibaiella chishuiensis</name>
    <dbReference type="NCBI Taxonomy" id="1434707"/>
    <lineage>
        <taxon>Bacteria</taxon>
        <taxon>Pseudomonadati</taxon>
        <taxon>Bacteroidota</taxon>
        <taxon>Chitinophagia</taxon>
        <taxon>Chitinophagales</taxon>
        <taxon>Chitinophagaceae</taxon>
        <taxon>Taibaiella</taxon>
    </lineage>
</organism>
<gene>
    <name evidence="4" type="ORF">B0I18_10331</name>
</gene>
<dbReference type="GO" id="GO:0000156">
    <property type="term" value="F:phosphorelay response regulator activity"/>
    <property type="evidence" value="ECO:0007669"/>
    <property type="project" value="InterPro"/>
</dbReference>
<evidence type="ECO:0000259" key="3">
    <source>
        <dbReference type="PROSITE" id="PS50930"/>
    </source>
</evidence>
<dbReference type="Proteomes" id="UP000240572">
    <property type="component" value="Unassembled WGS sequence"/>
</dbReference>
<dbReference type="Pfam" id="PF00072">
    <property type="entry name" value="Response_reg"/>
    <property type="match status" value="1"/>
</dbReference>
<reference evidence="4 5" key="1">
    <citation type="submission" date="2018-03" db="EMBL/GenBank/DDBJ databases">
        <title>Genomic Encyclopedia of Type Strains, Phase III (KMG-III): the genomes of soil and plant-associated and newly described type strains.</title>
        <authorList>
            <person name="Whitman W."/>
        </authorList>
    </citation>
    <scope>NUCLEOTIDE SEQUENCE [LARGE SCALE GENOMIC DNA]</scope>
    <source>
        <strain evidence="4 5">CGMCC 1.12700</strain>
    </source>
</reference>
<dbReference type="PROSITE" id="PS50930">
    <property type="entry name" value="HTH_LYTTR"/>
    <property type="match status" value="1"/>
</dbReference>
<dbReference type="GO" id="GO:0003677">
    <property type="term" value="F:DNA binding"/>
    <property type="evidence" value="ECO:0007669"/>
    <property type="project" value="InterPro"/>
</dbReference>
<evidence type="ECO:0000313" key="4">
    <source>
        <dbReference type="EMBL" id="PSK92454.1"/>
    </source>
</evidence>
<evidence type="ECO:0000256" key="1">
    <source>
        <dbReference type="PROSITE-ProRule" id="PRU00169"/>
    </source>
</evidence>
<dbReference type="PANTHER" id="PTHR37299">
    <property type="entry name" value="TRANSCRIPTIONAL REGULATOR-RELATED"/>
    <property type="match status" value="1"/>
</dbReference>
<dbReference type="EMBL" id="PYGD01000003">
    <property type="protein sequence ID" value="PSK92454.1"/>
    <property type="molecule type" value="Genomic_DNA"/>
</dbReference>
<dbReference type="Gene3D" id="3.40.50.2300">
    <property type="match status" value="1"/>
</dbReference>
<dbReference type="InterPro" id="IPR001789">
    <property type="entry name" value="Sig_transdc_resp-reg_receiver"/>
</dbReference>
<dbReference type="SUPFAM" id="SSF52172">
    <property type="entry name" value="CheY-like"/>
    <property type="match status" value="1"/>
</dbReference>
<dbReference type="OrthoDB" id="1646880at2"/>
<sequence>MKIRTIIIDDKTANITTLSKLLTLYCPQIELCATAENITEGYNAIVALQPALVFLDIEMPDGSGFDLLSKFDNPGFAVIFTTAYNQYAIRAFRERALDYLLKPIVIDELRQAVSKASQQAGLQQKHADLEQHLQRLQAAQLGKISIPVLDGYLFINQQDIIRCEASRSYTHFFMADGRKLVVSLHLKECEGLLSHGPFFRVHHSHIINLQYIVRYTKGRGGYVQMTDNSIVEVAASKKEAFLELIKTGLRDRSA</sequence>
<dbReference type="RefSeq" id="WP_106522647.1">
    <property type="nucleotide sequence ID" value="NZ_PYGD01000003.1"/>
</dbReference>